<gene>
    <name evidence="1" type="ORF">BZB76_0659</name>
</gene>
<comment type="caution">
    <text evidence="1">The sequence shown here is derived from an EMBL/GenBank/DDBJ whole genome shotgun (WGS) entry which is preliminary data.</text>
</comment>
<proteinExistence type="predicted"/>
<dbReference type="GO" id="GO:0006457">
    <property type="term" value="P:protein folding"/>
    <property type="evidence" value="ECO:0007669"/>
    <property type="project" value="InterPro"/>
</dbReference>
<dbReference type="InterPro" id="IPR009012">
    <property type="entry name" value="GrpE_head"/>
</dbReference>
<evidence type="ECO:0000313" key="1">
    <source>
        <dbReference type="EMBL" id="RKS79210.1"/>
    </source>
</evidence>
<evidence type="ECO:0000313" key="2">
    <source>
        <dbReference type="Proteomes" id="UP000274601"/>
    </source>
</evidence>
<dbReference type="AlphaFoldDB" id="A0A495QYL0"/>
<evidence type="ECO:0008006" key="3">
    <source>
        <dbReference type="Google" id="ProtNLM"/>
    </source>
</evidence>
<accession>A0A495QYL0</accession>
<keyword evidence="2" id="KW-1185">Reference proteome</keyword>
<name>A0A495QYL0_9ACTN</name>
<protein>
    <recommendedName>
        <fullName evidence="3">Molecular chaperone GrpE</fullName>
    </recommendedName>
</protein>
<dbReference type="Gene3D" id="2.30.22.10">
    <property type="entry name" value="Head domain of nucleotide exchange factor GrpE"/>
    <property type="match status" value="1"/>
</dbReference>
<dbReference type="EMBL" id="RBWU01000001">
    <property type="protein sequence ID" value="RKS79210.1"/>
    <property type="molecule type" value="Genomic_DNA"/>
</dbReference>
<sequence>MAMRTSQERQVKIDSVRSPADLAAEAEELAAGGAEPDLLVERVRALVSDQGLEPIGDVGGHTPFDRELHEALLGAPRDGQTVTVLRPGYRWRSDGEDLVLAKALVRNPEP</sequence>
<dbReference type="Proteomes" id="UP000274601">
    <property type="component" value="Unassembled WGS sequence"/>
</dbReference>
<reference evidence="1 2" key="1">
    <citation type="submission" date="2018-10" db="EMBL/GenBank/DDBJ databases">
        <title>Genomic Encyclopedia of Archaeal and Bacterial Type Strains, Phase II (KMG-II): from individual species to whole genera.</title>
        <authorList>
            <person name="Goeker M."/>
        </authorList>
    </citation>
    <scope>NUCLEOTIDE SEQUENCE [LARGE SCALE GENOMIC DNA]</scope>
    <source>
        <strain evidence="1 2">DSM 43383</strain>
    </source>
</reference>
<organism evidence="1 2">
    <name type="scientific">Actinomadura pelletieri DSM 43383</name>
    <dbReference type="NCBI Taxonomy" id="1120940"/>
    <lineage>
        <taxon>Bacteria</taxon>
        <taxon>Bacillati</taxon>
        <taxon>Actinomycetota</taxon>
        <taxon>Actinomycetes</taxon>
        <taxon>Streptosporangiales</taxon>
        <taxon>Thermomonosporaceae</taxon>
        <taxon>Actinomadura</taxon>
    </lineage>
</organism>